<accession>A0A370LD56</accession>
<dbReference type="RefSeq" id="WP_114827883.1">
    <property type="nucleotide sequence ID" value="NZ_QQTO01000019.1"/>
</dbReference>
<keyword evidence="7 8" id="KW-0472">Membrane</keyword>
<keyword evidence="4" id="KW-0997">Cell inner membrane</keyword>
<feature type="domain" description="ABC transmembrane type-1" evidence="9">
    <location>
        <begin position="73"/>
        <end position="264"/>
    </location>
</feature>
<feature type="transmembrane region" description="Helical" evidence="8">
    <location>
        <begin position="141"/>
        <end position="161"/>
    </location>
</feature>
<evidence type="ECO:0000256" key="7">
    <source>
        <dbReference type="ARBA" id="ARBA00023136"/>
    </source>
</evidence>
<comment type="subcellular location">
    <subcellularLocation>
        <location evidence="1">Cell inner membrane</location>
        <topology evidence="1">Multi-pass membrane protein</topology>
    </subcellularLocation>
    <subcellularLocation>
        <location evidence="8">Cell membrane</location>
        <topology evidence="8">Multi-pass membrane protein</topology>
    </subcellularLocation>
</comment>
<gene>
    <name evidence="10" type="ORF">DWE98_04375</name>
</gene>
<evidence type="ECO:0000259" key="9">
    <source>
        <dbReference type="PROSITE" id="PS50928"/>
    </source>
</evidence>
<dbReference type="Proteomes" id="UP000255207">
    <property type="component" value="Unassembled WGS sequence"/>
</dbReference>
<dbReference type="Pfam" id="PF00528">
    <property type="entry name" value="BPD_transp_1"/>
    <property type="match status" value="1"/>
</dbReference>
<evidence type="ECO:0000256" key="2">
    <source>
        <dbReference type="ARBA" id="ARBA00022448"/>
    </source>
</evidence>
<comment type="similarity">
    <text evidence="8">Belongs to the binding-protein-dependent transport system permease family.</text>
</comment>
<reference evidence="11" key="1">
    <citation type="submission" date="2018-07" db="EMBL/GenBank/DDBJ databases">
        <authorList>
            <person name="Safronova V.I."/>
            <person name="Chirak E.R."/>
            <person name="Sazanova A.L."/>
        </authorList>
    </citation>
    <scope>NUCLEOTIDE SEQUENCE [LARGE SCALE GENOMIC DNA]</scope>
    <source>
        <strain evidence="11">RCAM04685</strain>
    </source>
</reference>
<dbReference type="OrthoDB" id="9815533at2"/>
<evidence type="ECO:0000256" key="5">
    <source>
        <dbReference type="ARBA" id="ARBA00022692"/>
    </source>
</evidence>
<evidence type="ECO:0000256" key="3">
    <source>
        <dbReference type="ARBA" id="ARBA00022475"/>
    </source>
</evidence>
<protein>
    <submittedName>
        <fullName evidence="10">ABC transporter permease</fullName>
    </submittedName>
</protein>
<dbReference type="Gene3D" id="1.10.3720.10">
    <property type="entry name" value="MetI-like"/>
    <property type="match status" value="1"/>
</dbReference>
<evidence type="ECO:0000313" key="11">
    <source>
        <dbReference type="Proteomes" id="UP000255207"/>
    </source>
</evidence>
<name>A0A370LD56_9HYPH</name>
<dbReference type="PANTHER" id="PTHR43357">
    <property type="entry name" value="INNER MEMBRANE ABC TRANSPORTER PERMEASE PROTEIN YDCV"/>
    <property type="match status" value="1"/>
</dbReference>
<dbReference type="GO" id="GO:0005886">
    <property type="term" value="C:plasma membrane"/>
    <property type="evidence" value="ECO:0007669"/>
    <property type="project" value="UniProtKB-SubCell"/>
</dbReference>
<feature type="transmembrane region" description="Helical" evidence="8">
    <location>
        <begin position="14"/>
        <end position="42"/>
    </location>
</feature>
<dbReference type="PANTHER" id="PTHR43357:SF4">
    <property type="entry name" value="INNER MEMBRANE ABC TRANSPORTER PERMEASE PROTEIN YDCV"/>
    <property type="match status" value="1"/>
</dbReference>
<dbReference type="EMBL" id="QQTP01000001">
    <property type="protein sequence ID" value="RDJ29770.1"/>
    <property type="molecule type" value="Genomic_DNA"/>
</dbReference>
<sequence length="272" mass="29359">MMASYRRAELLDRLGIGVIVALAVIALALLLLPAVIVVVMSFDTRGYISFPPQGFTLDWYYKVFNQPVLVNAMLTSIKVGIYVTLLCIAFGVPTALACVRGDFRGATALSVFVLIPHMVPGIVLGVAVLFTGALFGIGPSIWLQSITLATYVMAVMVRTVMARLQRLDPLLEQASANLGATRWQTFRTVTLPLLLPAILAGAVFTFIEGFDNLSVTIFTHGYRDRPLPIELLAIVQNTNSPLVAAVSSVQILLAMLALGIISLTIGLDRVNE</sequence>
<evidence type="ECO:0000256" key="1">
    <source>
        <dbReference type="ARBA" id="ARBA00004429"/>
    </source>
</evidence>
<proteinExistence type="inferred from homology"/>
<keyword evidence="2 8" id="KW-0813">Transport</keyword>
<dbReference type="PROSITE" id="PS50928">
    <property type="entry name" value="ABC_TM1"/>
    <property type="match status" value="1"/>
</dbReference>
<evidence type="ECO:0000256" key="4">
    <source>
        <dbReference type="ARBA" id="ARBA00022519"/>
    </source>
</evidence>
<dbReference type="InterPro" id="IPR000515">
    <property type="entry name" value="MetI-like"/>
</dbReference>
<evidence type="ECO:0000256" key="8">
    <source>
        <dbReference type="RuleBase" id="RU363032"/>
    </source>
</evidence>
<feature type="transmembrane region" description="Helical" evidence="8">
    <location>
        <begin position="79"/>
        <end position="99"/>
    </location>
</feature>
<evidence type="ECO:0000313" key="10">
    <source>
        <dbReference type="EMBL" id="RDJ29770.1"/>
    </source>
</evidence>
<evidence type="ECO:0000256" key="6">
    <source>
        <dbReference type="ARBA" id="ARBA00022989"/>
    </source>
</evidence>
<dbReference type="GO" id="GO:0055085">
    <property type="term" value="P:transmembrane transport"/>
    <property type="evidence" value="ECO:0007669"/>
    <property type="project" value="InterPro"/>
</dbReference>
<comment type="caution">
    <text evidence="10">The sequence shown here is derived from an EMBL/GenBank/DDBJ whole genome shotgun (WGS) entry which is preliminary data.</text>
</comment>
<feature type="transmembrane region" description="Helical" evidence="8">
    <location>
        <begin position="242"/>
        <end position="267"/>
    </location>
</feature>
<dbReference type="SUPFAM" id="SSF161098">
    <property type="entry name" value="MetI-like"/>
    <property type="match status" value="1"/>
</dbReference>
<keyword evidence="5 8" id="KW-0812">Transmembrane</keyword>
<dbReference type="InterPro" id="IPR035906">
    <property type="entry name" value="MetI-like_sf"/>
</dbReference>
<dbReference type="AlphaFoldDB" id="A0A370LD56"/>
<organism evidence="10 11">
    <name type="scientific">Bosea caraganae</name>
    <dbReference type="NCBI Taxonomy" id="2763117"/>
    <lineage>
        <taxon>Bacteria</taxon>
        <taxon>Pseudomonadati</taxon>
        <taxon>Pseudomonadota</taxon>
        <taxon>Alphaproteobacteria</taxon>
        <taxon>Hyphomicrobiales</taxon>
        <taxon>Boseaceae</taxon>
        <taxon>Bosea</taxon>
    </lineage>
</organism>
<keyword evidence="3" id="KW-1003">Cell membrane</keyword>
<keyword evidence="6 8" id="KW-1133">Transmembrane helix</keyword>
<keyword evidence="11" id="KW-1185">Reference proteome</keyword>
<dbReference type="CDD" id="cd06261">
    <property type="entry name" value="TM_PBP2"/>
    <property type="match status" value="1"/>
</dbReference>
<feature type="transmembrane region" description="Helical" evidence="8">
    <location>
        <begin position="111"/>
        <end position="135"/>
    </location>
</feature>
<feature type="transmembrane region" description="Helical" evidence="8">
    <location>
        <begin position="189"/>
        <end position="207"/>
    </location>
</feature>